<organism evidence="2 3">
    <name type="scientific">Faecalibacterium prausnitzii</name>
    <dbReference type="NCBI Taxonomy" id="853"/>
    <lineage>
        <taxon>Bacteria</taxon>
        <taxon>Bacillati</taxon>
        <taxon>Bacillota</taxon>
        <taxon>Clostridia</taxon>
        <taxon>Eubacteriales</taxon>
        <taxon>Oscillospiraceae</taxon>
        <taxon>Faecalibacterium</taxon>
    </lineage>
</organism>
<dbReference type="Proteomes" id="UP000461506">
    <property type="component" value="Unassembled WGS sequence"/>
</dbReference>
<keyword evidence="1" id="KW-0175">Coiled coil</keyword>
<keyword evidence="2" id="KW-0547">Nucleotide-binding</keyword>
<proteinExistence type="predicted"/>
<sequence length="524" mass="60001">MATIGKNILENLTTGMYADSKVIYREYVQNACDQIDKAVELGIIDREQAEVFISIKEDERFISVEDNATGVKEADFVAQLGDIANSDKKVGVDKGFRGIGRLCGLAYCKTLVFSTSYKGETKGSKMVFDAKKMREMLSSPVKYTVDDIMGAIVSTETFPEEQEKHYFKVEMIDINHENTDLLDKQLVSDYLSFVAPVPYVNSFHHRDAIYEHAASLHFKIDEYNVEVNGNPLFKKYQNRLYDITNATNKVKKAYDEISSVAFKDFVDSNGQLLAWMWYGVSRFEKAIPKAANPMCGLRVRQGNIQIGDNTTVAKFFKEERGNSYFVGEIFAVSKGLIPNSQRDNFNETVERVEFETQLKKFFYDTLHKLYYMASATRNDYKKIEAYSTAVSKYQERSQKGFIDINEKAQMEAEVEAARKRKEEAERRIARFKESGAGSEAEQRVRRAIEQKYEDQKTTQRAKDAEKAISKVTAGGSKTKYFTDNLSKLDRSKRKLVQQIMAIIRRIVSKEVADQIQEAIEKEFR</sequence>
<keyword evidence="2" id="KW-0067">ATP-binding</keyword>
<feature type="coiled-coil region" evidence="1">
    <location>
        <begin position="405"/>
        <end position="434"/>
    </location>
</feature>
<evidence type="ECO:0000256" key="1">
    <source>
        <dbReference type="SAM" id="Coils"/>
    </source>
</evidence>
<comment type="caution">
    <text evidence="2">The sequence shown here is derived from an EMBL/GenBank/DDBJ whole genome shotgun (WGS) entry which is preliminary data.</text>
</comment>
<dbReference type="EMBL" id="WKQN01000004">
    <property type="protein sequence ID" value="MSC62827.1"/>
    <property type="molecule type" value="Genomic_DNA"/>
</dbReference>
<name>A0A844DPR9_9FIRM</name>
<dbReference type="SUPFAM" id="SSF55874">
    <property type="entry name" value="ATPase domain of HSP90 chaperone/DNA topoisomerase II/histidine kinase"/>
    <property type="match status" value="1"/>
</dbReference>
<dbReference type="GO" id="GO:0005524">
    <property type="term" value="F:ATP binding"/>
    <property type="evidence" value="ECO:0007669"/>
    <property type="project" value="UniProtKB-KW"/>
</dbReference>
<dbReference type="AlphaFoldDB" id="A0A844DPR9"/>
<dbReference type="Gene3D" id="3.30.565.10">
    <property type="entry name" value="Histidine kinase-like ATPase, C-terminal domain"/>
    <property type="match status" value="1"/>
</dbReference>
<protein>
    <submittedName>
        <fullName evidence="2">ATP-binding protein</fullName>
    </submittedName>
</protein>
<dbReference type="RefSeq" id="WP_154276799.1">
    <property type="nucleotide sequence ID" value="NZ_OX636702.1"/>
</dbReference>
<evidence type="ECO:0000313" key="3">
    <source>
        <dbReference type="Proteomes" id="UP000461506"/>
    </source>
</evidence>
<accession>A0A844DPR9</accession>
<evidence type="ECO:0000313" key="2">
    <source>
        <dbReference type="EMBL" id="MSC62827.1"/>
    </source>
</evidence>
<dbReference type="Pfam" id="PF13589">
    <property type="entry name" value="HATPase_c_3"/>
    <property type="match status" value="1"/>
</dbReference>
<gene>
    <name evidence="2" type="ORF">GKD95_05630</name>
</gene>
<dbReference type="InterPro" id="IPR036890">
    <property type="entry name" value="HATPase_C_sf"/>
</dbReference>
<reference evidence="2 3" key="1">
    <citation type="journal article" date="2019" name="Nat. Med.">
        <title>A library of human gut bacterial isolates paired with longitudinal multiomics data enables mechanistic microbiome research.</title>
        <authorList>
            <person name="Poyet M."/>
            <person name="Groussin M."/>
            <person name="Gibbons S.M."/>
            <person name="Avila-Pacheco J."/>
            <person name="Jiang X."/>
            <person name="Kearney S.M."/>
            <person name="Perrotta A.R."/>
            <person name="Berdy B."/>
            <person name="Zhao S."/>
            <person name="Lieberman T.D."/>
            <person name="Swanson P.K."/>
            <person name="Smith M."/>
            <person name="Roesemann S."/>
            <person name="Alexander J.E."/>
            <person name="Rich S.A."/>
            <person name="Livny J."/>
            <person name="Vlamakis H."/>
            <person name="Clish C."/>
            <person name="Bullock K."/>
            <person name="Deik A."/>
            <person name="Scott J."/>
            <person name="Pierce K.A."/>
            <person name="Xavier R.J."/>
            <person name="Alm E.J."/>
        </authorList>
    </citation>
    <scope>NUCLEOTIDE SEQUENCE [LARGE SCALE GENOMIC DNA]</scope>
    <source>
        <strain evidence="2 3">BIOML-A1</strain>
    </source>
</reference>